<accession>A0A264VSJ4</accession>
<keyword evidence="1" id="KW-0732">Signal</keyword>
<dbReference type="RefSeq" id="WP_004263883.1">
    <property type="nucleotide sequence ID" value="NZ_AP022373.1"/>
</dbReference>
<reference evidence="2 3" key="1">
    <citation type="submission" date="2017-07" db="EMBL/GenBank/DDBJ databases">
        <title>blaIMP-27 on transferable plasmids in Proteus mirabilis and Providencia rettgeri.</title>
        <authorList>
            <person name="Potter R."/>
        </authorList>
    </citation>
    <scope>NUCLEOTIDE SEQUENCE [LARGE SCALE GENOMIC DNA]</scope>
    <source>
        <strain evidence="2 3">PR1</strain>
    </source>
</reference>
<evidence type="ECO:0000313" key="2">
    <source>
        <dbReference type="EMBL" id="OZS74336.1"/>
    </source>
</evidence>
<name>A0A264VSJ4_PRORE</name>
<feature type="signal peptide" evidence="1">
    <location>
        <begin position="1"/>
        <end position="22"/>
    </location>
</feature>
<dbReference type="EMBL" id="NOWC01000013">
    <property type="protein sequence ID" value="OZS74336.1"/>
    <property type="molecule type" value="Genomic_DNA"/>
</dbReference>
<organism evidence="2 3">
    <name type="scientific">Providencia rettgeri</name>
    <dbReference type="NCBI Taxonomy" id="587"/>
    <lineage>
        <taxon>Bacteria</taxon>
        <taxon>Pseudomonadati</taxon>
        <taxon>Pseudomonadota</taxon>
        <taxon>Gammaproteobacteria</taxon>
        <taxon>Enterobacterales</taxon>
        <taxon>Morganellaceae</taxon>
        <taxon>Providencia</taxon>
    </lineage>
</organism>
<comment type="caution">
    <text evidence="2">The sequence shown here is derived from an EMBL/GenBank/DDBJ whole genome shotgun (WGS) entry which is preliminary data.</text>
</comment>
<gene>
    <name evidence="2" type="ORF">CHI95_12385</name>
</gene>
<sequence length="201" mass="23064">MKNINVLAITFFLLGLSPTVNAQSLMKTFSYCDAAFFKKIKDDPVLNDISNALKNNQLGTNEHVSVNLNFSPTGIVTFNRFFVSHSNFDKYDGFAYLGLRGQYYFWGFETTQSLEEVVRYTSSRIAIIKVGNTYIYSPMIRHNLQSKWVFNEHATQDYNLEPNAAEKMLIIEKDEQRGVVRFLCTLQGNVTDEDLHYVGLK</sequence>
<protein>
    <submittedName>
        <fullName evidence="2">Uncharacterized protein</fullName>
    </submittedName>
</protein>
<evidence type="ECO:0000313" key="3">
    <source>
        <dbReference type="Proteomes" id="UP000216001"/>
    </source>
</evidence>
<dbReference type="Proteomes" id="UP000216001">
    <property type="component" value="Unassembled WGS sequence"/>
</dbReference>
<dbReference type="AlphaFoldDB" id="A0A264VSJ4"/>
<evidence type="ECO:0000256" key="1">
    <source>
        <dbReference type="SAM" id="SignalP"/>
    </source>
</evidence>
<feature type="chain" id="PRO_5041163741" evidence="1">
    <location>
        <begin position="23"/>
        <end position="201"/>
    </location>
</feature>
<proteinExistence type="predicted"/>